<evidence type="ECO:0000313" key="1">
    <source>
        <dbReference type="EMBL" id="KRZ47394.1"/>
    </source>
</evidence>
<reference evidence="1 2" key="1">
    <citation type="submission" date="2015-05" db="EMBL/GenBank/DDBJ databases">
        <title>Evolution of Trichinella species and genotypes.</title>
        <authorList>
            <person name="Korhonen P.K."/>
            <person name="Edoardo P."/>
            <person name="Giuseppe L.R."/>
            <person name="Gasser R.B."/>
        </authorList>
    </citation>
    <scope>NUCLEOTIDE SEQUENCE [LARGE SCALE GENOMIC DNA]</scope>
    <source>
        <strain evidence="1">ISS10</strain>
    </source>
</reference>
<dbReference type="EMBL" id="JYDW01000844">
    <property type="protein sequence ID" value="KRZ47394.1"/>
    <property type="molecule type" value="Genomic_DNA"/>
</dbReference>
<gene>
    <name evidence="1" type="ORF">T02_12295</name>
</gene>
<dbReference type="AlphaFoldDB" id="A0A0V1KJS9"/>
<keyword evidence="2" id="KW-1185">Reference proteome</keyword>
<accession>A0A0V1KJS9</accession>
<proteinExistence type="predicted"/>
<evidence type="ECO:0000313" key="2">
    <source>
        <dbReference type="Proteomes" id="UP000054721"/>
    </source>
</evidence>
<sequence>METLQDILDEKTIFIILDRFLGSESVHNDMSILQPLKLGL</sequence>
<name>A0A0V1KJS9_9BILA</name>
<comment type="caution">
    <text evidence="1">The sequence shown here is derived from an EMBL/GenBank/DDBJ whole genome shotgun (WGS) entry which is preliminary data.</text>
</comment>
<organism evidence="1 2">
    <name type="scientific">Trichinella nativa</name>
    <dbReference type="NCBI Taxonomy" id="6335"/>
    <lineage>
        <taxon>Eukaryota</taxon>
        <taxon>Metazoa</taxon>
        <taxon>Ecdysozoa</taxon>
        <taxon>Nematoda</taxon>
        <taxon>Enoplea</taxon>
        <taxon>Dorylaimia</taxon>
        <taxon>Trichinellida</taxon>
        <taxon>Trichinellidae</taxon>
        <taxon>Trichinella</taxon>
    </lineage>
</organism>
<protein>
    <submittedName>
        <fullName evidence="1">Uncharacterized protein</fullName>
    </submittedName>
</protein>
<dbReference type="Proteomes" id="UP000054721">
    <property type="component" value="Unassembled WGS sequence"/>
</dbReference>